<evidence type="ECO:0000313" key="3">
    <source>
        <dbReference type="Proteomes" id="UP000195877"/>
    </source>
</evidence>
<evidence type="ECO:0000313" key="2">
    <source>
        <dbReference type="EMBL" id="SMR04320.1"/>
    </source>
</evidence>
<accession>A0A1Y6HPX9</accession>
<keyword evidence="2" id="KW-0675">Receptor</keyword>
<dbReference type="EMBL" id="LT853882">
    <property type="protein sequence ID" value="SMQ98216.1"/>
    <property type="molecule type" value="Genomic_DNA"/>
</dbReference>
<evidence type="ECO:0000313" key="1">
    <source>
        <dbReference type="EMBL" id="SMQ98216.1"/>
    </source>
</evidence>
<name>A0A1Y6HPX9_9XANT</name>
<dbReference type="AlphaFoldDB" id="A0A1Y6HPX9"/>
<organism evidence="2 4">
    <name type="scientific">Xanthomonas fragariae</name>
    <dbReference type="NCBI Taxonomy" id="48664"/>
    <lineage>
        <taxon>Bacteria</taxon>
        <taxon>Pseudomonadati</taxon>
        <taxon>Pseudomonadota</taxon>
        <taxon>Gammaproteobacteria</taxon>
        <taxon>Lysobacterales</taxon>
        <taxon>Lysobacteraceae</taxon>
        <taxon>Xanthomonas</taxon>
    </lineage>
</organism>
<dbReference type="Proteomes" id="UP000195877">
    <property type="component" value="Chromosome 1"/>
</dbReference>
<reference evidence="1 3" key="2">
    <citation type="submission" date="2017-05" db="EMBL/GenBank/DDBJ databases">
        <authorList>
            <person name="Blom J."/>
        </authorList>
    </citation>
    <scope>NUCLEOTIDE SEQUENCE [LARGE SCALE GENOMIC DNA]</scope>
    <source>
        <strain evidence="1">PD885</strain>
    </source>
</reference>
<sequence length="62" mass="7015">MDGYNDRNARLHLQLLLKPNDAFSLLGSVHTRDYDGTSTLFLRNTVTRGSDKVDVARPRGLR</sequence>
<reference evidence="2 4" key="1">
    <citation type="submission" date="2017-05" db="EMBL/GenBank/DDBJ databases">
        <authorList>
            <person name="Song R."/>
            <person name="Chenine A.L."/>
            <person name="Ruprecht R.M."/>
        </authorList>
    </citation>
    <scope>NUCLEOTIDE SEQUENCE [LARGE SCALE GENOMIC DNA]</scope>
    <source>
        <strain evidence="2">PD5205</strain>
    </source>
</reference>
<dbReference type="EMBL" id="LT853885">
    <property type="protein sequence ID" value="SMR04320.1"/>
    <property type="molecule type" value="Genomic_DNA"/>
</dbReference>
<keyword evidence="3" id="KW-1185">Reference proteome</keyword>
<gene>
    <name evidence="2" type="ORF">PD5205_03037</name>
    <name evidence="1" type="ORF">PD885_00958</name>
</gene>
<protein>
    <submittedName>
        <fullName evidence="2">TonB-dependent receptor</fullName>
    </submittedName>
</protein>
<proteinExistence type="predicted"/>
<evidence type="ECO:0000313" key="4">
    <source>
        <dbReference type="Proteomes" id="UP000195953"/>
    </source>
</evidence>
<dbReference type="Proteomes" id="UP000195953">
    <property type="component" value="Chromosome 1"/>
</dbReference>